<dbReference type="Gene3D" id="2.70.50.50">
    <property type="entry name" value="chitin-binding protein cbp21"/>
    <property type="match status" value="1"/>
</dbReference>
<dbReference type="Proteomes" id="UP000198280">
    <property type="component" value="Unassembled WGS sequence"/>
</dbReference>
<evidence type="ECO:0000313" key="10">
    <source>
        <dbReference type="Proteomes" id="UP000198280"/>
    </source>
</evidence>
<keyword evidence="6" id="KW-0812">Transmembrane</keyword>
<keyword evidence="4" id="KW-0572">Peptidoglycan-anchor</keyword>
<evidence type="ECO:0000313" key="9">
    <source>
        <dbReference type="EMBL" id="SNT11234.1"/>
    </source>
</evidence>
<evidence type="ECO:0000256" key="2">
    <source>
        <dbReference type="ARBA" id="ARBA00022525"/>
    </source>
</evidence>
<keyword evidence="6" id="KW-1133">Transmembrane helix</keyword>
<dbReference type="Pfam" id="PF03067">
    <property type="entry name" value="LPMO_10"/>
    <property type="match status" value="1"/>
</dbReference>
<evidence type="ECO:0000256" key="5">
    <source>
        <dbReference type="SAM" id="MobiDB-lite"/>
    </source>
</evidence>
<dbReference type="OrthoDB" id="5179374at2"/>
<name>A0A239K2C3_9ACTN</name>
<feature type="compositionally biased region" description="Low complexity" evidence="5">
    <location>
        <begin position="217"/>
        <end position="246"/>
    </location>
</feature>
<feature type="domain" description="Gram-positive cocci surface proteins LPxTG" evidence="8">
    <location>
        <begin position="295"/>
        <end position="336"/>
    </location>
</feature>
<dbReference type="InterPro" id="IPR004302">
    <property type="entry name" value="Cellulose/chitin-bd_N"/>
</dbReference>
<keyword evidence="6" id="KW-0472">Membrane</keyword>
<protein>
    <submittedName>
        <fullName evidence="9">Chitin-binding protein</fullName>
    </submittedName>
</protein>
<dbReference type="InterPro" id="IPR014756">
    <property type="entry name" value="Ig_E-set"/>
</dbReference>
<dbReference type="InterPro" id="IPR019931">
    <property type="entry name" value="LPXTG_anchor"/>
</dbReference>
<organism evidence="9 10">
    <name type="scientific">Actinacidiphila glaucinigra</name>
    <dbReference type="NCBI Taxonomy" id="235986"/>
    <lineage>
        <taxon>Bacteria</taxon>
        <taxon>Bacillati</taxon>
        <taxon>Actinomycetota</taxon>
        <taxon>Actinomycetes</taxon>
        <taxon>Kitasatosporales</taxon>
        <taxon>Streptomycetaceae</taxon>
        <taxon>Actinacidiphila</taxon>
    </lineage>
</organism>
<dbReference type="AlphaFoldDB" id="A0A239K2C3"/>
<dbReference type="EMBL" id="FZOF01000014">
    <property type="protein sequence ID" value="SNT11234.1"/>
    <property type="molecule type" value="Genomic_DNA"/>
</dbReference>
<evidence type="ECO:0000256" key="7">
    <source>
        <dbReference type="SAM" id="SignalP"/>
    </source>
</evidence>
<dbReference type="PROSITE" id="PS50847">
    <property type="entry name" value="GRAM_POS_ANCHORING"/>
    <property type="match status" value="1"/>
</dbReference>
<dbReference type="PANTHER" id="PTHR34823:SF1">
    <property type="entry name" value="CHITIN-BINDING TYPE-4 DOMAIN-CONTAINING PROTEIN"/>
    <property type="match status" value="1"/>
</dbReference>
<keyword evidence="2" id="KW-0964">Secreted</keyword>
<evidence type="ECO:0000259" key="8">
    <source>
        <dbReference type="PROSITE" id="PS50847"/>
    </source>
</evidence>
<sequence>MTARRRAALAAVLGIGPLALTGLAAGPAGAHGTMGGPVSRVLTCYAENPENPASAACRAAVAAGGTQAFYDWNGVRIGDAAGRHRQLIPDGRLCSAGNEEFKALDLARADWPATRMAPGRQDLAYRVTARHKGSFELYMTKAGYDPSRPLTWSDLDARPFAKVTDPQVRDGSYVLPVDVPARSGRQLIYAIWQRSDSPEAFYSCSDVVFGADTGKAPEAPAAPATSAPATTGAPGTATTAPAPTASVPDDARIAAGADRSTVRHRHHAQTVAEGSASPLAEPSATAETSPSGADLAQTGSSSTGTTSLMAAGAAAVTLGASVLLLAARRRRAGNVG</sequence>
<feature type="region of interest" description="Disordered" evidence="5">
    <location>
        <begin position="217"/>
        <end position="304"/>
    </location>
</feature>
<reference evidence="9 10" key="1">
    <citation type="submission" date="2017-06" db="EMBL/GenBank/DDBJ databases">
        <authorList>
            <person name="Kim H.J."/>
            <person name="Triplett B.A."/>
        </authorList>
    </citation>
    <scope>NUCLEOTIDE SEQUENCE [LARGE SCALE GENOMIC DNA]</scope>
    <source>
        <strain evidence="9 10">CGMCC 4.1858</strain>
    </source>
</reference>
<accession>A0A239K2C3</accession>
<evidence type="ECO:0000256" key="3">
    <source>
        <dbReference type="ARBA" id="ARBA00022729"/>
    </source>
</evidence>
<feature type="chain" id="PRO_5039581601" evidence="7">
    <location>
        <begin position="25"/>
        <end position="336"/>
    </location>
</feature>
<dbReference type="RefSeq" id="WP_089226232.1">
    <property type="nucleotide sequence ID" value="NZ_FZOF01000014.1"/>
</dbReference>
<gene>
    <name evidence="9" type="ORF">SAMN05216252_114117</name>
</gene>
<keyword evidence="3 7" id="KW-0732">Signal</keyword>
<feature type="signal peptide" evidence="7">
    <location>
        <begin position="1"/>
        <end position="24"/>
    </location>
</feature>
<feature type="transmembrane region" description="Helical" evidence="6">
    <location>
        <begin position="308"/>
        <end position="327"/>
    </location>
</feature>
<evidence type="ECO:0000256" key="6">
    <source>
        <dbReference type="SAM" id="Phobius"/>
    </source>
</evidence>
<dbReference type="InterPro" id="IPR051024">
    <property type="entry name" value="GlcNAc_Chitin_IntDeg"/>
</dbReference>
<evidence type="ECO:0000256" key="4">
    <source>
        <dbReference type="ARBA" id="ARBA00023088"/>
    </source>
</evidence>
<dbReference type="SUPFAM" id="SSF81296">
    <property type="entry name" value="E set domains"/>
    <property type="match status" value="1"/>
</dbReference>
<keyword evidence="1" id="KW-0134">Cell wall</keyword>
<dbReference type="PANTHER" id="PTHR34823">
    <property type="entry name" value="GLCNAC-BINDING PROTEIN A"/>
    <property type="match status" value="1"/>
</dbReference>
<proteinExistence type="predicted"/>
<dbReference type="CDD" id="cd21177">
    <property type="entry name" value="LPMO_AA10"/>
    <property type="match status" value="1"/>
</dbReference>
<keyword evidence="10" id="KW-1185">Reference proteome</keyword>
<evidence type="ECO:0000256" key="1">
    <source>
        <dbReference type="ARBA" id="ARBA00022512"/>
    </source>
</evidence>